<dbReference type="RefSeq" id="WP_311661387.1">
    <property type="nucleotide sequence ID" value="NZ_JAVRHT010000001.1"/>
</dbReference>
<dbReference type="CDD" id="cd06260">
    <property type="entry name" value="DUF820-like"/>
    <property type="match status" value="1"/>
</dbReference>
<protein>
    <submittedName>
        <fullName evidence="2">Uma2 family endonuclease</fullName>
    </submittedName>
</protein>
<accession>A0ABU3BM30</accession>
<dbReference type="InterPro" id="IPR012296">
    <property type="entry name" value="Nuclease_put_TT1808"/>
</dbReference>
<evidence type="ECO:0000313" key="2">
    <source>
        <dbReference type="EMBL" id="MDT0630347.1"/>
    </source>
</evidence>
<dbReference type="Proteomes" id="UP001267426">
    <property type="component" value="Unassembled WGS sequence"/>
</dbReference>
<dbReference type="InterPro" id="IPR008538">
    <property type="entry name" value="Uma2"/>
</dbReference>
<comment type="caution">
    <text evidence="2">The sequence shown here is derived from an EMBL/GenBank/DDBJ whole genome shotgun (WGS) entry which is preliminary data.</text>
</comment>
<evidence type="ECO:0000313" key="3">
    <source>
        <dbReference type="Proteomes" id="UP001267426"/>
    </source>
</evidence>
<keyword evidence="2" id="KW-0540">Nuclease</keyword>
<evidence type="ECO:0000259" key="1">
    <source>
        <dbReference type="Pfam" id="PF05685"/>
    </source>
</evidence>
<sequence length="195" mass="20991">MPVAAPAPPQIETPQPHWVWTREQYDRIVEAGVLGPDDKVELLDGQIVPKMPQNRPHRVATTLVGQALRAVLGTDVFVQEEKPVALSDLSEPEPDVAVVFGSPRDYDPHPGPKAIALLVEVADSSLLRDRVRKAQVYAEAGIPEYWIVNLQDQILEVHRDPAGGAYGTKATHGRGGAVSPLGAPDATVAVTDLLP</sequence>
<dbReference type="Gene3D" id="3.90.1570.10">
    <property type="entry name" value="tt1808, chain A"/>
    <property type="match status" value="1"/>
</dbReference>
<dbReference type="PANTHER" id="PTHR35400">
    <property type="entry name" value="SLR1083 PROTEIN"/>
    <property type="match status" value="1"/>
</dbReference>
<proteinExistence type="predicted"/>
<organism evidence="2 3">
    <name type="scientific">Rubrivirga litoralis</name>
    <dbReference type="NCBI Taxonomy" id="3075598"/>
    <lineage>
        <taxon>Bacteria</taxon>
        <taxon>Pseudomonadati</taxon>
        <taxon>Rhodothermota</taxon>
        <taxon>Rhodothermia</taxon>
        <taxon>Rhodothermales</taxon>
        <taxon>Rubricoccaceae</taxon>
        <taxon>Rubrivirga</taxon>
    </lineage>
</organism>
<dbReference type="Pfam" id="PF05685">
    <property type="entry name" value="Uma2"/>
    <property type="match status" value="1"/>
</dbReference>
<dbReference type="GO" id="GO:0004519">
    <property type="term" value="F:endonuclease activity"/>
    <property type="evidence" value="ECO:0007669"/>
    <property type="project" value="UniProtKB-KW"/>
</dbReference>
<feature type="domain" description="Putative restriction endonuclease" evidence="1">
    <location>
        <begin position="23"/>
        <end position="188"/>
    </location>
</feature>
<reference evidence="2 3" key="1">
    <citation type="submission" date="2023-09" db="EMBL/GenBank/DDBJ databases">
        <authorList>
            <person name="Rey-Velasco X."/>
        </authorList>
    </citation>
    <scope>NUCLEOTIDE SEQUENCE [LARGE SCALE GENOMIC DNA]</scope>
    <source>
        <strain evidence="2 3">F394</strain>
    </source>
</reference>
<name>A0ABU3BM30_9BACT</name>
<dbReference type="PANTHER" id="PTHR35400:SF1">
    <property type="entry name" value="SLR1083 PROTEIN"/>
    <property type="match status" value="1"/>
</dbReference>
<dbReference type="EMBL" id="JAVRHT010000001">
    <property type="protein sequence ID" value="MDT0630347.1"/>
    <property type="molecule type" value="Genomic_DNA"/>
</dbReference>
<keyword evidence="3" id="KW-1185">Reference proteome</keyword>
<keyword evidence="2" id="KW-0255">Endonuclease</keyword>
<dbReference type="SUPFAM" id="SSF52980">
    <property type="entry name" value="Restriction endonuclease-like"/>
    <property type="match status" value="1"/>
</dbReference>
<keyword evidence="2" id="KW-0378">Hydrolase</keyword>
<gene>
    <name evidence="2" type="ORF">RM540_01185</name>
</gene>
<dbReference type="InterPro" id="IPR011335">
    <property type="entry name" value="Restrct_endonuc-II-like"/>
</dbReference>